<evidence type="ECO:0000256" key="5">
    <source>
        <dbReference type="ARBA" id="ARBA00023136"/>
    </source>
</evidence>
<proteinExistence type="predicted"/>
<gene>
    <name evidence="7" type="ORF">SAMN02799615_02506</name>
</gene>
<evidence type="ECO:0000256" key="6">
    <source>
        <dbReference type="SAM" id="Phobius"/>
    </source>
</evidence>
<feature type="transmembrane region" description="Helical" evidence="6">
    <location>
        <begin position="413"/>
        <end position="431"/>
    </location>
</feature>
<keyword evidence="5 6" id="KW-0472">Membrane</keyword>
<name>A0A1I2G7U2_9GAMM</name>
<feature type="transmembrane region" description="Helical" evidence="6">
    <location>
        <begin position="249"/>
        <end position="273"/>
    </location>
</feature>
<feature type="transmembrane region" description="Helical" evidence="6">
    <location>
        <begin position="294"/>
        <end position="319"/>
    </location>
</feature>
<comment type="subcellular location">
    <subcellularLocation>
        <location evidence="1">Cell membrane</location>
        <topology evidence="1">Multi-pass membrane protein</topology>
    </subcellularLocation>
</comment>
<feature type="transmembrane region" description="Helical" evidence="6">
    <location>
        <begin position="170"/>
        <end position="190"/>
    </location>
</feature>
<evidence type="ECO:0000256" key="4">
    <source>
        <dbReference type="ARBA" id="ARBA00022989"/>
    </source>
</evidence>
<dbReference type="PANTHER" id="PTHR30250:SF11">
    <property type="entry name" value="O-ANTIGEN TRANSPORTER-RELATED"/>
    <property type="match status" value="1"/>
</dbReference>
<evidence type="ECO:0000313" key="8">
    <source>
        <dbReference type="Proteomes" id="UP000199477"/>
    </source>
</evidence>
<dbReference type="STRING" id="500610.SAMN02799615_02506"/>
<keyword evidence="4 6" id="KW-1133">Transmembrane helix</keyword>
<evidence type="ECO:0000256" key="1">
    <source>
        <dbReference type="ARBA" id="ARBA00004651"/>
    </source>
</evidence>
<feature type="transmembrane region" description="Helical" evidence="6">
    <location>
        <begin position="36"/>
        <end position="57"/>
    </location>
</feature>
<feature type="transmembrane region" description="Helical" evidence="6">
    <location>
        <begin position="380"/>
        <end position="401"/>
    </location>
</feature>
<evidence type="ECO:0000256" key="2">
    <source>
        <dbReference type="ARBA" id="ARBA00022475"/>
    </source>
</evidence>
<feature type="transmembrane region" description="Helical" evidence="6">
    <location>
        <begin position="437"/>
        <end position="454"/>
    </location>
</feature>
<dbReference type="InterPro" id="IPR050833">
    <property type="entry name" value="Poly_Biosynth_Transport"/>
</dbReference>
<dbReference type="Proteomes" id="UP000199477">
    <property type="component" value="Unassembled WGS sequence"/>
</dbReference>
<feature type="transmembrane region" description="Helical" evidence="6">
    <location>
        <begin position="354"/>
        <end position="374"/>
    </location>
</feature>
<feature type="transmembrane region" description="Helical" evidence="6">
    <location>
        <begin position="7"/>
        <end position="30"/>
    </location>
</feature>
<accession>A0A1I2G7U2</accession>
<protein>
    <submittedName>
        <fullName evidence="7">Membrane protein involved in the export of O-antigen and teichoic acid</fullName>
    </submittedName>
</protein>
<keyword evidence="2" id="KW-1003">Cell membrane</keyword>
<dbReference type="Pfam" id="PF01943">
    <property type="entry name" value="Polysacc_synt"/>
    <property type="match status" value="1"/>
</dbReference>
<keyword evidence="8" id="KW-1185">Reference proteome</keyword>
<dbReference type="GO" id="GO:0005886">
    <property type="term" value="C:plasma membrane"/>
    <property type="evidence" value="ECO:0007669"/>
    <property type="project" value="UniProtKB-SubCell"/>
</dbReference>
<dbReference type="EMBL" id="FONH01000008">
    <property type="protein sequence ID" value="SFF13050.1"/>
    <property type="molecule type" value="Genomic_DNA"/>
</dbReference>
<dbReference type="InterPro" id="IPR002797">
    <property type="entry name" value="Polysacc_synth"/>
</dbReference>
<dbReference type="PANTHER" id="PTHR30250">
    <property type="entry name" value="PST FAMILY PREDICTED COLANIC ACID TRANSPORTER"/>
    <property type="match status" value="1"/>
</dbReference>
<feature type="transmembrane region" description="Helical" evidence="6">
    <location>
        <begin position="148"/>
        <end position="164"/>
    </location>
</feature>
<feature type="transmembrane region" description="Helical" evidence="6">
    <location>
        <begin position="325"/>
        <end position="347"/>
    </location>
</feature>
<keyword evidence="3 6" id="KW-0812">Transmembrane</keyword>
<feature type="transmembrane region" description="Helical" evidence="6">
    <location>
        <begin position="78"/>
        <end position="96"/>
    </location>
</feature>
<dbReference type="RefSeq" id="WP_051548740.1">
    <property type="nucleotide sequence ID" value="NZ_FONH01000008.1"/>
</dbReference>
<sequence length="489" mass="52236">MNKSKLLGFALGPLGSAAIGFVTLPMLAWFFSAEDIGRIAMLQVATNFAVILFTFGLDQSYAREYHETADKPALLKAATLPGLATLAVLLLALLALKPGLLSQALFAVDDGTLSAIAAASILATFVSRFLSVILRMEEKGFAFSMSQVLPKLLFLALVVAYALAVPGRTFLMLVAAYTVSIVAVMFAYAWNTRHAWVPALAARLDRRRLRHLVAFGFPLIFGGVASWALMAMDRVFLRQLSTLTELGVFSVAASIAAAAGIVSSIFSTVWAPTVYRWAAEGDAQAKIDAVTHHLLAAVVLIFVATGLLSWVLALVLPATYDRVQYIVAASLAPPLLYALSECAAVGISLARRSMYSMAASFLAAAANVAGNYLLVPRLGAGGAAISTAVSFLLFLVVRTEFSCRVWRPVPRVRLYLATTAVTALAVAFVLYGERHRGLFLLMWAGLGLLSLAWFRSSLSLAARACAKAMQGVRLRATGLSPGLRRNGVQ</sequence>
<evidence type="ECO:0000256" key="3">
    <source>
        <dbReference type="ARBA" id="ARBA00022692"/>
    </source>
</evidence>
<organism evidence="7 8">
    <name type="scientific">Dyella marensis</name>
    <dbReference type="NCBI Taxonomy" id="500610"/>
    <lineage>
        <taxon>Bacteria</taxon>
        <taxon>Pseudomonadati</taxon>
        <taxon>Pseudomonadota</taxon>
        <taxon>Gammaproteobacteria</taxon>
        <taxon>Lysobacterales</taxon>
        <taxon>Rhodanobacteraceae</taxon>
        <taxon>Dyella</taxon>
    </lineage>
</organism>
<feature type="transmembrane region" description="Helical" evidence="6">
    <location>
        <begin position="211"/>
        <end position="229"/>
    </location>
</feature>
<reference evidence="8" key="1">
    <citation type="submission" date="2016-10" db="EMBL/GenBank/DDBJ databases">
        <authorList>
            <person name="Varghese N."/>
            <person name="Submissions S."/>
        </authorList>
    </citation>
    <scope>NUCLEOTIDE SEQUENCE [LARGE SCALE GENOMIC DNA]</scope>
    <source>
        <strain evidence="8">UNC178MFTsu3.1</strain>
    </source>
</reference>
<feature type="transmembrane region" description="Helical" evidence="6">
    <location>
        <begin position="116"/>
        <end position="136"/>
    </location>
</feature>
<evidence type="ECO:0000313" key="7">
    <source>
        <dbReference type="EMBL" id="SFF13050.1"/>
    </source>
</evidence>
<dbReference type="AlphaFoldDB" id="A0A1I2G7U2"/>